<organism evidence="1 2">
    <name type="scientific">Tritrichomonas musculus</name>
    <dbReference type="NCBI Taxonomy" id="1915356"/>
    <lineage>
        <taxon>Eukaryota</taxon>
        <taxon>Metamonada</taxon>
        <taxon>Parabasalia</taxon>
        <taxon>Tritrichomonadida</taxon>
        <taxon>Tritrichomonadidae</taxon>
        <taxon>Tritrichomonas</taxon>
    </lineage>
</organism>
<dbReference type="Proteomes" id="UP001470230">
    <property type="component" value="Unassembled WGS sequence"/>
</dbReference>
<keyword evidence="2" id="KW-1185">Reference proteome</keyword>
<evidence type="ECO:0000313" key="1">
    <source>
        <dbReference type="EMBL" id="KAK8839049.1"/>
    </source>
</evidence>
<reference evidence="1 2" key="1">
    <citation type="submission" date="2024-04" db="EMBL/GenBank/DDBJ databases">
        <title>Tritrichomonas musculus Genome.</title>
        <authorList>
            <person name="Alves-Ferreira E."/>
            <person name="Grigg M."/>
            <person name="Lorenzi H."/>
            <person name="Galac M."/>
        </authorList>
    </citation>
    <scope>NUCLEOTIDE SEQUENCE [LARGE SCALE GENOMIC DNA]</scope>
    <source>
        <strain evidence="1 2">EAF2021</strain>
    </source>
</reference>
<sequence length="132" mass="15158">MPPRRLKIDPRLDRNKNSEKKIASVLMDDFDIKGSKGKALLEEIFQQDLKNISQSGLKVFGELVGKLINVNLTRNEKRRKGLIVKWFNDNASKIEPIKSTIKVDFIDLNQIKEIGLTNDDLDEPIESSEFDF</sequence>
<comment type="caution">
    <text evidence="1">The sequence shown here is derived from an EMBL/GenBank/DDBJ whole genome shotgun (WGS) entry which is preliminary data.</text>
</comment>
<name>A0ABR2GYN0_9EUKA</name>
<gene>
    <name evidence="1" type="ORF">M9Y10_032515</name>
</gene>
<dbReference type="EMBL" id="JAPFFF010000053">
    <property type="protein sequence ID" value="KAK8839049.1"/>
    <property type="molecule type" value="Genomic_DNA"/>
</dbReference>
<accession>A0ABR2GYN0</accession>
<evidence type="ECO:0000313" key="2">
    <source>
        <dbReference type="Proteomes" id="UP001470230"/>
    </source>
</evidence>
<proteinExistence type="predicted"/>
<protein>
    <submittedName>
        <fullName evidence="1">Uncharacterized protein</fullName>
    </submittedName>
</protein>